<gene>
    <name evidence="16" type="ORF">GCM10023258_13920</name>
</gene>
<dbReference type="GO" id="GO:0016301">
    <property type="term" value="F:kinase activity"/>
    <property type="evidence" value="ECO:0007669"/>
    <property type="project" value="UniProtKB-KW"/>
</dbReference>
<dbReference type="Proteomes" id="UP001500427">
    <property type="component" value="Unassembled WGS sequence"/>
</dbReference>
<evidence type="ECO:0000313" key="16">
    <source>
        <dbReference type="EMBL" id="GAA5023044.1"/>
    </source>
</evidence>
<keyword evidence="10 14" id="KW-0067">ATP-binding</keyword>
<proteinExistence type="inferred from homology"/>
<dbReference type="PANTHER" id="PTHR22749:SF6">
    <property type="entry name" value="RIBOFLAVIN KINASE"/>
    <property type="match status" value="1"/>
</dbReference>
<comment type="pathway">
    <text evidence="2 14">Cofactor biosynthesis; FMN biosynthesis; FMN from riboflavin (ATP route): step 1/1.</text>
</comment>
<dbReference type="InterPro" id="IPR015865">
    <property type="entry name" value="Riboflavin_kinase_bac/euk"/>
</dbReference>
<dbReference type="Gene3D" id="3.40.50.620">
    <property type="entry name" value="HUPs"/>
    <property type="match status" value="1"/>
</dbReference>
<organism evidence="16 17">
    <name type="scientific">Terrabacter aeriphilus</name>
    <dbReference type="NCBI Taxonomy" id="515662"/>
    <lineage>
        <taxon>Bacteria</taxon>
        <taxon>Bacillati</taxon>
        <taxon>Actinomycetota</taxon>
        <taxon>Actinomycetes</taxon>
        <taxon>Micrococcales</taxon>
        <taxon>Intrasporangiaceae</taxon>
        <taxon>Terrabacter</taxon>
    </lineage>
</organism>
<dbReference type="EC" id="2.7.1.26" evidence="14"/>
<dbReference type="InterPro" id="IPR023468">
    <property type="entry name" value="Riboflavin_kinase"/>
</dbReference>
<evidence type="ECO:0000256" key="10">
    <source>
        <dbReference type="ARBA" id="ARBA00022840"/>
    </source>
</evidence>
<evidence type="ECO:0000256" key="13">
    <source>
        <dbReference type="ARBA" id="ARBA00049494"/>
    </source>
</evidence>
<dbReference type="NCBIfam" id="NF004160">
    <property type="entry name" value="PRK05627.1-3"/>
    <property type="match status" value="1"/>
</dbReference>
<dbReference type="EC" id="2.7.7.2" evidence="14"/>
<keyword evidence="6 14" id="KW-0548">Nucleotidyltransferase</keyword>
<dbReference type="InterPro" id="IPR014729">
    <property type="entry name" value="Rossmann-like_a/b/a_fold"/>
</dbReference>
<dbReference type="Gene3D" id="2.40.30.30">
    <property type="entry name" value="Riboflavin kinase-like"/>
    <property type="match status" value="1"/>
</dbReference>
<sequence>MRDPDEGATTVVAVQRWYGLDDIPADLGPTVVTLGNFDGVHRGHREVLTRVVREAAERGAVPVAVTFEPHPVAVLYPDRAPAAVMSLEQRLDALASVGVGAVLVLRFTTEFAQQTPEDFVRATFVDALHATAVVVGKDTRFGVRNSGDVETLRALGALHGFGVVALDDIGEAEVEGARWSSTQLRAELLAGKVGHAAQILGRPHRVSGTVVHGDHRGRELGYPTANLSQDHEGLVPADGVYAGWLVRLDLDTSATDRALPAAVSVGTNPTFDGQQRRVEAYVLDRTDLDLYGERVAVEFVSLLRPTLRFDSIEALVEQMAQDVDRCREILSAIVPS</sequence>
<dbReference type="SUPFAM" id="SSF82114">
    <property type="entry name" value="Riboflavin kinase-like"/>
    <property type="match status" value="1"/>
</dbReference>
<feature type="domain" description="Riboflavin kinase" evidence="15">
    <location>
        <begin position="199"/>
        <end position="331"/>
    </location>
</feature>
<evidence type="ECO:0000256" key="4">
    <source>
        <dbReference type="ARBA" id="ARBA00022643"/>
    </source>
</evidence>
<name>A0ABP9J9Z0_9MICO</name>
<dbReference type="NCBIfam" id="TIGR00125">
    <property type="entry name" value="cyt_tran_rel"/>
    <property type="match status" value="1"/>
</dbReference>
<dbReference type="PIRSF" id="PIRSF004491">
    <property type="entry name" value="FAD_Synth"/>
    <property type="match status" value="1"/>
</dbReference>
<dbReference type="EMBL" id="BAABIW010000010">
    <property type="protein sequence ID" value="GAA5023044.1"/>
    <property type="molecule type" value="Genomic_DNA"/>
</dbReference>
<accession>A0ABP9J9Z0</accession>
<keyword evidence="17" id="KW-1185">Reference proteome</keyword>
<dbReference type="Pfam" id="PF01687">
    <property type="entry name" value="Flavokinase"/>
    <property type="match status" value="1"/>
</dbReference>
<keyword evidence="4 14" id="KW-0288">FMN</keyword>
<keyword evidence="11" id="KW-0511">Multifunctional enzyme</keyword>
<evidence type="ECO:0000259" key="15">
    <source>
        <dbReference type="SMART" id="SM00904"/>
    </source>
</evidence>
<comment type="catalytic activity">
    <reaction evidence="12 14">
        <text>riboflavin + ATP = FMN + ADP + H(+)</text>
        <dbReference type="Rhea" id="RHEA:14357"/>
        <dbReference type="ChEBI" id="CHEBI:15378"/>
        <dbReference type="ChEBI" id="CHEBI:30616"/>
        <dbReference type="ChEBI" id="CHEBI:57986"/>
        <dbReference type="ChEBI" id="CHEBI:58210"/>
        <dbReference type="ChEBI" id="CHEBI:456216"/>
        <dbReference type="EC" id="2.7.1.26"/>
    </reaction>
</comment>
<evidence type="ECO:0000256" key="11">
    <source>
        <dbReference type="ARBA" id="ARBA00023268"/>
    </source>
</evidence>
<evidence type="ECO:0000256" key="6">
    <source>
        <dbReference type="ARBA" id="ARBA00022695"/>
    </source>
</evidence>
<evidence type="ECO:0000256" key="7">
    <source>
        <dbReference type="ARBA" id="ARBA00022741"/>
    </source>
</evidence>
<comment type="similarity">
    <text evidence="14">Belongs to the ribF family.</text>
</comment>
<dbReference type="NCBIfam" id="TIGR00083">
    <property type="entry name" value="ribF"/>
    <property type="match status" value="1"/>
</dbReference>
<comment type="pathway">
    <text evidence="1 14">Cofactor biosynthesis; FAD biosynthesis; FAD from FMN: step 1/1.</text>
</comment>
<dbReference type="SMART" id="SM00904">
    <property type="entry name" value="Flavokinase"/>
    <property type="match status" value="1"/>
</dbReference>
<evidence type="ECO:0000256" key="2">
    <source>
        <dbReference type="ARBA" id="ARBA00005201"/>
    </source>
</evidence>
<evidence type="ECO:0000256" key="5">
    <source>
        <dbReference type="ARBA" id="ARBA00022679"/>
    </source>
</evidence>
<evidence type="ECO:0000256" key="9">
    <source>
        <dbReference type="ARBA" id="ARBA00022827"/>
    </source>
</evidence>
<comment type="caution">
    <text evidence="16">The sequence shown here is derived from an EMBL/GenBank/DDBJ whole genome shotgun (WGS) entry which is preliminary data.</text>
</comment>
<evidence type="ECO:0000256" key="3">
    <source>
        <dbReference type="ARBA" id="ARBA00022630"/>
    </source>
</evidence>
<keyword evidence="7 14" id="KW-0547">Nucleotide-binding</keyword>
<comment type="catalytic activity">
    <reaction evidence="13 14">
        <text>FMN + ATP + H(+) = FAD + diphosphate</text>
        <dbReference type="Rhea" id="RHEA:17237"/>
        <dbReference type="ChEBI" id="CHEBI:15378"/>
        <dbReference type="ChEBI" id="CHEBI:30616"/>
        <dbReference type="ChEBI" id="CHEBI:33019"/>
        <dbReference type="ChEBI" id="CHEBI:57692"/>
        <dbReference type="ChEBI" id="CHEBI:58210"/>
        <dbReference type="EC" id="2.7.7.2"/>
    </reaction>
</comment>
<evidence type="ECO:0000256" key="8">
    <source>
        <dbReference type="ARBA" id="ARBA00022777"/>
    </source>
</evidence>
<dbReference type="SUPFAM" id="SSF52374">
    <property type="entry name" value="Nucleotidylyl transferase"/>
    <property type="match status" value="1"/>
</dbReference>
<protein>
    <recommendedName>
        <fullName evidence="14">Riboflavin biosynthesis protein</fullName>
    </recommendedName>
    <domain>
        <recommendedName>
            <fullName evidence="14">Riboflavin kinase</fullName>
            <ecNumber evidence="14">2.7.1.26</ecNumber>
        </recommendedName>
        <alternativeName>
            <fullName evidence="14">Flavokinase</fullName>
        </alternativeName>
    </domain>
    <domain>
        <recommendedName>
            <fullName evidence="14">FMN adenylyltransferase</fullName>
            <ecNumber evidence="14">2.7.7.2</ecNumber>
        </recommendedName>
        <alternativeName>
            <fullName evidence="14">FAD pyrophosphorylase</fullName>
        </alternativeName>
        <alternativeName>
            <fullName evidence="14">FAD synthase</fullName>
        </alternativeName>
    </domain>
</protein>
<dbReference type="PANTHER" id="PTHR22749">
    <property type="entry name" value="RIBOFLAVIN KINASE/FMN ADENYLYLTRANSFERASE"/>
    <property type="match status" value="1"/>
</dbReference>
<dbReference type="InterPro" id="IPR015864">
    <property type="entry name" value="FAD_synthase"/>
</dbReference>
<evidence type="ECO:0000256" key="12">
    <source>
        <dbReference type="ARBA" id="ARBA00047880"/>
    </source>
</evidence>
<dbReference type="CDD" id="cd02064">
    <property type="entry name" value="FAD_synthetase_N"/>
    <property type="match status" value="1"/>
</dbReference>
<dbReference type="InterPro" id="IPR002606">
    <property type="entry name" value="Riboflavin_kinase_bac"/>
</dbReference>
<evidence type="ECO:0000256" key="1">
    <source>
        <dbReference type="ARBA" id="ARBA00004726"/>
    </source>
</evidence>
<keyword evidence="9 14" id="KW-0274">FAD</keyword>
<evidence type="ECO:0000313" key="17">
    <source>
        <dbReference type="Proteomes" id="UP001500427"/>
    </source>
</evidence>
<keyword evidence="5 14" id="KW-0808">Transferase</keyword>
<dbReference type="InterPro" id="IPR023465">
    <property type="entry name" value="Riboflavin_kinase_dom_sf"/>
</dbReference>
<dbReference type="InterPro" id="IPR004821">
    <property type="entry name" value="Cyt_trans-like"/>
</dbReference>
<reference evidence="17" key="1">
    <citation type="journal article" date="2019" name="Int. J. Syst. Evol. Microbiol.">
        <title>The Global Catalogue of Microorganisms (GCM) 10K type strain sequencing project: providing services to taxonomists for standard genome sequencing and annotation.</title>
        <authorList>
            <consortium name="The Broad Institute Genomics Platform"/>
            <consortium name="The Broad Institute Genome Sequencing Center for Infectious Disease"/>
            <person name="Wu L."/>
            <person name="Ma J."/>
        </authorList>
    </citation>
    <scope>NUCLEOTIDE SEQUENCE [LARGE SCALE GENOMIC DNA]</scope>
    <source>
        <strain evidence="17">JCM 17687</strain>
    </source>
</reference>
<keyword evidence="3 14" id="KW-0285">Flavoprotein</keyword>
<evidence type="ECO:0000256" key="14">
    <source>
        <dbReference type="PIRNR" id="PIRNR004491"/>
    </source>
</evidence>
<dbReference type="Pfam" id="PF06574">
    <property type="entry name" value="FAD_syn"/>
    <property type="match status" value="1"/>
</dbReference>
<keyword evidence="8 14" id="KW-0418">Kinase</keyword>